<dbReference type="AlphaFoldDB" id="A0A2H0KTD4"/>
<evidence type="ECO:0000256" key="3">
    <source>
        <dbReference type="ARBA" id="ARBA00022723"/>
    </source>
</evidence>
<comment type="caution">
    <text evidence="6">The sequence shown here is derived from an EMBL/GenBank/DDBJ whole genome shotgun (WGS) entry which is preliminary data.</text>
</comment>
<accession>A0A2H0KTD4</accession>
<dbReference type="PANTHER" id="PTHR12682:SF11">
    <property type="entry name" value="PROTEIN ARCHEASE"/>
    <property type="match status" value="1"/>
</dbReference>
<dbReference type="InterPro" id="IPR023572">
    <property type="entry name" value="Archease_dom"/>
</dbReference>
<protein>
    <submittedName>
        <fullName evidence="6">Archease</fullName>
    </submittedName>
</protein>
<feature type="domain" description="Archease" evidence="5">
    <location>
        <begin position="5"/>
        <end position="140"/>
    </location>
</feature>
<dbReference type="Proteomes" id="UP000229317">
    <property type="component" value="Unassembled WGS sequence"/>
</dbReference>
<organism evidence="6 7">
    <name type="scientific">Candidatus Portnoybacteria bacterium CG11_big_fil_rev_8_21_14_0_20_40_15</name>
    <dbReference type="NCBI Taxonomy" id="1974817"/>
    <lineage>
        <taxon>Bacteria</taxon>
        <taxon>Candidatus Portnoyibacteriota</taxon>
    </lineage>
</organism>
<dbReference type="SUPFAM" id="SSF69819">
    <property type="entry name" value="MTH1598-like"/>
    <property type="match status" value="1"/>
</dbReference>
<gene>
    <name evidence="6" type="ORF">COV84_01445</name>
</gene>
<dbReference type="GO" id="GO:0008033">
    <property type="term" value="P:tRNA processing"/>
    <property type="evidence" value="ECO:0007669"/>
    <property type="project" value="UniProtKB-KW"/>
</dbReference>
<dbReference type="GO" id="GO:0046872">
    <property type="term" value="F:metal ion binding"/>
    <property type="evidence" value="ECO:0007669"/>
    <property type="project" value="UniProtKB-KW"/>
</dbReference>
<dbReference type="InterPro" id="IPR036820">
    <property type="entry name" value="Archease_dom_sf"/>
</dbReference>
<evidence type="ECO:0000256" key="4">
    <source>
        <dbReference type="ARBA" id="ARBA00022837"/>
    </source>
</evidence>
<proteinExistence type="inferred from homology"/>
<evidence type="ECO:0000313" key="6">
    <source>
        <dbReference type="EMBL" id="PIQ75421.1"/>
    </source>
</evidence>
<dbReference type="EMBL" id="PCVO01000021">
    <property type="protein sequence ID" value="PIQ75421.1"/>
    <property type="molecule type" value="Genomic_DNA"/>
</dbReference>
<name>A0A2H0KTD4_9BACT</name>
<dbReference type="PANTHER" id="PTHR12682">
    <property type="entry name" value="ARCHEASE"/>
    <property type="match status" value="1"/>
</dbReference>
<sequence length="140" mass="16145">MDKKYEILDHPADLKIKAFGKDLAEVFVNAALAIADQQTRFLELAPKSAKKEEEILIESDGFESLLVDWLSEILYRSEINKKVYNNFEVTEFLEDPYKIKAKIKGIAVESKNIDIKAVTYHNLEIKKISDHWEAVIVFDI</sequence>
<evidence type="ECO:0000259" key="5">
    <source>
        <dbReference type="Pfam" id="PF01951"/>
    </source>
</evidence>
<evidence type="ECO:0000256" key="1">
    <source>
        <dbReference type="ARBA" id="ARBA00007963"/>
    </source>
</evidence>
<keyword evidence="2" id="KW-0819">tRNA processing</keyword>
<keyword evidence="3" id="KW-0479">Metal-binding</keyword>
<evidence type="ECO:0000256" key="2">
    <source>
        <dbReference type="ARBA" id="ARBA00022694"/>
    </source>
</evidence>
<dbReference type="Gene3D" id="3.55.10.10">
    <property type="entry name" value="Archease domain"/>
    <property type="match status" value="1"/>
</dbReference>
<keyword evidence="4" id="KW-0106">Calcium</keyword>
<reference evidence="6 7" key="1">
    <citation type="submission" date="2017-09" db="EMBL/GenBank/DDBJ databases">
        <title>Depth-based differentiation of microbial function through sediment-hosted aquifers and enrichment of novel symbionts in the deep terrestrial subsurface.</title>
        <authorList>
            <person name="Probst A.J."/>
            <person name="Ladd B."/>
            <person name="Jarett J.K."/>
            <person name="Geller-Mcgrath D.E."/>
            <person name="Sieber C.M."/>
            <person name="Emerson J.B."/>
            <person name="Anantharaman K."/>
            <person name="Thomas B.C."/>
            <person name="Malmstrom R."/>
            <person name="Stieglmeier M."/>
            <person name="Klingl A."/>
            <person name="Woyke T."/>
            <person name="Ryan C.M."/>
            <person name="Banfield J.F."/>
        </authorList>
    </citation>
    <scope>NUCLEOTIDE SEQUENCE [LARGE SCALE GENOMIC DNA]</scope>
    <source>
        <strain evidence="6">CG11_big_fil_rev_8_21_14_0_20_40_15</strain>
    </source>
</reference>
<dbReference type="Pfam" id="PF01951">
    <property type="entry name" value="Archease"/>
    <property type="match status" value="1"/>
</dbReference>
<comment type="similarity">
    <text evidence="1">Belongs to the archease family.</text>
</comment>
<evidence type="ECO:0000313" key="7">
    <source>
        <dbReference type="Proteomes" id="UP000229317"/>
    </source>
</evidence>
<dbReference type="InterPro" id="IPR002804">
    <property type="entry name" value="Archease"/>
</dbReference>